<keyword evidence="2" id="KW-1185">Reference proteome</keyword>
<dbReference type="InterPro" id="IPR011050">
    <property type="entry name" value="Pectin_lyase_fold/virulence"/>
</dbReference>
<dbReference type="Gene3D" id="2.160.20.10">
    <property type="entry name" value="Single-stranded right-handed beta-helix, Pectin lyase-like"/>
    <property type="match status" value="1"/>
</dbReference>
<proteinExistence type="predicted"/>
<dbReference type="Proteomes" id="UP000515561">
    <property type="component" value="Chromosome"/>
</dbReference>
<dbReference type="RefSeq" id="WP_184089292.1">
    <property type="nucleotide sequence ID" value="NZ_AP023367.1"/>
</dbReference>
<dbReference type="SMART" id="SM00710">
    <property type="entry name" value="PbH1"/>
    <property type="match status" value="8"/>
</dbReference>
<dbReference type="InterPro" id="IPR012334">
    <property type="entry name" value="Pectin_lyas_fold"/>
</dbReference>
<name>A0A6S6QYB7_9FIRM</name>
<evidence type="ECO:0000313" key="2">
    <source>
        <dbReference type="Proteomes" id="UP000515561"/>
    </source>
</evidence>
<dbReference type="SUPFAM" id="SSF51126">
    <property type="entry name" value="Pectin lyase-like"/>
    <property type="match status" value="1"/>
</dbReference>
<dbReference type="InterPro" id="IPR006626">
    <property type="entry name" value="PbH1"/>
</dbReference>
<gene>
    <name evidence="1" type="ORF">acsn021_23050</name>
</gene>
<protein>
    <submittedName>
        <fullName evidence="1">Uncharacterized protein</fullName>
    </submittedName>
</protein>
<accession>A0A6S6QYB7</accession>
<sequence>MNSGYIQELLNKKGYILLPDGDYTITETLFIGSDTMLVMSPKVRLIRRANIPIFGTIPYSRNIWIKGGVLNGQGPGLSSDSYANISYIFQSEHITLENVVFLDTLGSHSIDINASKDVSILNCRFLGYKVNTPEPFREAIQIDFASANALPIFPPDSPYYDLACCENIRILGCTFDKSERYPAPLNAIGTHSQPNSTEKSRNILIAGNVAKGSGGVGAYGFFVNCVNFRNVKIIDNLVEGYTRFVRIYSNKTEFRADGTKITDGTNSYCDNIQIAGNTATLYERYMANGVYGISYNGVPHRNIQVMNNIFISNKLDSLKTHYMADFNLVNNVVVTNNTNNMVFENPIRITDCTSYCVYNNNYFSNL</sequence>
<evidence type="ECO:0000313" key="1">
    <source>
        <dbReference type="EMBL" id="BCJ94736.1"/>
    </source>
</evidence>
<dbReference type="AlphaFoldDB" id="A0A6S6QYB7"/>
<dbReference type="EMBL" id="AP023367">
    <property type="protein sequence ID" value="BCJ94736.1"/>
    <property type="molecule type" value="Genomic_DNA"/>
</dbReference>
<reference evidence="1 2" key="1">
    <citation type="journal article" date="2016" name="Int. J. Syst. Evol. Microbiol.">
        <title>Descriptions of Anaerotaenia torta gen. nov., sp. nov. and Anaerocolumna cellulosilytica gen. nov., sp. nov. isolated from a methanogenic reactor of cattle waste.</title>
        <authorList>
            <person name="Uek A."/>
            <person name="Ohtaki Y."/>
            <person name="Kaku N."/>
            <person name="Ueki K."/>
        </authorList>
    </citation>
    <scope>NUCLEOTIDE SEQUENCE [LARGE SCALE GENOMIC DNA]</scope>
    <source>
        <strain evidence="1 2">SN021</strain>
    </source>
</reference>
<organism evidence="1 2">
    <name type="scientific">Anaerocolumna cellulosilytica</name>
    <dbReference type="NCBI Taxonomy" id="433286"/>
    <lineage>
        <taxon>Bacteria</taxon>
        <taxon>Bacillati</taxon>
        <taxon>Bacillota</taxon>
        <taxon>Clostridia</taxon>
        <taxon>Lachnospirales</taxon>
        <taxon>Lachnospiraceae</taxon>
        <taxon>Anaerocolumna</taxon>
    </lineage>
</organism>
<dbReference type="KEGG" id="acel:acsn021_23050"/>